<sequence>GRWSIDQQLTEGLPIQLNFETVNMPIQSPVRF</sequence>
<protein>
    <submittedName>
        <fullName evidence="1">Uncharacterized protein</fullName>
    </submittedName>
</protein>
<comment type="caution">
    <text evidence="1">The sequence shown here is derived from an EMBL/GenBank/DDBJ whole genome shotgun (WGS) entry which is preliminary data.</text>
</comment>
<dbReference type="Proteomes" id="UP000265520">
    <property type="component" value="Unassembled WGS sequence"/>
</dbReference>
<keyword evidence="2" id="KW-1185">Reference proteome</keyword>
<evidence type="ECO:0000313" key="2">
    <source>
        <dbReference type="Proteomes" id="UP000265520"/>
    </source>
</evidence>
<name>A0A392V7Q1_9FABA</name>
<dbReference type="AlphaFoldDB" id="A0A392V7Q1"/>
<evidence type="ECO:0000313" key="1">
    <source>
        <dbReference type="EMBL" id="MCI83482.1"/>
    </source>
</evidence>
<proteinExistence type="predicted"/>
<reference evidence="1 2" key="1">
    <citation type="journal article" date="2018" name="Front. Plant Sci.">
        <title>Red Clover (Trifolium pratense) and Zigzag Clover (T. medium) - A Picture of Genomic Similarities and Differences.</title>
        <authorList>
            <person name="Dluhosova J."/>
            <person name="Istvanek J."/>
            <person name="Nedelnik J."/>
            <person name="Repkova J."/>
        </authorList>
    </citation>
    <scope>NUCLEOTIDE SEQUENCE [LARGE SCALE GENOMIC DNA]</scope>
    <source>
        <strain evidence="2">cv. 10/8</strain>
        <tissue evidence="1">Leaf</tissue>
    </source>
</reference>
<organism evidence="1 2">
    <name type="scientific">Trifolium medium</name>
    <dbReference type="NCBI Taxonomy" id="97028"/>
    <lineage>
        <taxon>Eukaryota</taxon>
        <taxon>Viridiplantae</taxon>
        <taxon>Streptophyta</taxon>
        <taxon>Embryophyta</taxon>
        <taxon>Tracheophyta</taxon>
        <taxon>Spermatophyta</taxon>
        <taxon>Magnoliopsida</taxon>
        <taxon>eudicotyledons</taxon>
        <taxon>Gunneridae</taxon>
        <taxon>Pentapetalae</taxon>
        <taxon>rosids</taxon>
        <taxon>fabids</taxon>
        <taxon>Fabales</taxon>
        <taxon>Fabaceae</taxon>
        <taxon>Papilionoideae</taxon>
        <taxon>50 kb inversion clade</taxon>
        <taxon>NPAAA clade</taxon>
        <taxon>Hologalegina</taxon>
        <taxon>IRL clade</taxon>
        <taxon>Trifolieae</taxon>
        <taxon>Trifolium</taxon>
    </lineage>
</organism>
<feature type="non-terminal residue" evidence="1">
    <location>
        <position position="1"/>
    </location>
</feature>
<accession>A0A392V7Q1</accession>
<dbReference type="EMBL" id="LXQA011068167">
    <property type="protein sequence ID" value="MCI83482.1"/>
    <property type="molecule type" value="Genomic_DNA"/>
</dbReference>